<accession>A0A093X6C5</accession>
<dbReference type="AlphaFoldDB" id="A0A093X6C5"/>
<reference evidence="1" key="2">
    <citation type="journal article" date="2014" name="PLoS Genet.">
        <title>Signature gene expression reveals novel clues to the molecular mechanisms of dimorphic transition in Penicillium marneffei.</title>
        <authorList>
            <person name="Yang E."/>
            <person name="Wang G."/>
            <person name="Cai J."/>
            <person name="Woo P.C."/>
            <person name="Lau S.K."/>
            <person name="Yuen K.-Y."/>
            <person name="Chow W.-N."/>
            <person name="Lin X."/>
        </authorList>
    </citation>
    <scope>NUCLEOTIDE SEQUENCE</scope>
    <source>
        <strain evidence="1">PM1</strain>
    </source>
</reference>
<proteinExistence type="predicted"/>
<organism evidence="1">
    <name type="scientific">Talaromyces marneffei PM1</name>
    <dbReference type="NCBI Taxonomy" id="1077442"/>
    <lineage>
        <taxon>Eukaryota</taxon>
        <taxon>Fungi</taxon>
        <taxon>Dikarya</taxon>
        <taxon>Ascomycota</taxon>
        <taxon>Pezizomycotina</taxon>
        <taxon>Eurotiomycetes</taxon>
        <taxon>Eurotiomycetidae</taxon>
        <taxon>Eurotiales</taxon>
        <taxon>Trichocomaceae</taxon>
        <taxon>Talaromyces</taxon>
        <taxon>Talaromyces sect. Talaromyces</taxon>
    </lineage>
</organism>
<gene>
    <name evidence="1" type="ORF">GQ26_1020020</name>
</gene>
<reference key="1">
    <citation type="journal article" date="2014" name="PLoS Genet.">
        <title>Signature Gene Expression Reveals Novel Clues to the Molecular Mechanisms of Dimorphic Transition in Penicillium marneffei.</title>
        <authorList>
            <person name="Yang E."/>
            <person name="Wang G."/>
            <person name="Cai J."/>
            <person name="Woo P.C."/>
            <person name="Lau S.K."/>
            <person name="Yuen K.-Y."/>
            <person name="Chow W.-N."/>
            <person name="Lin X."/>
        </authorList>
    </citation>
    <scope>NUCLEOTIDE SEQUENCE [LARGE SCALE GENOMIC DNA]</scope>
    <source>
        <strain>PM1</strain>
    </source>
</reference>
<name>A0A093X6C5_TALMA</name>
<sequence length="63" mass="6941">MAVTNSCRSSANRGVGHSAPLFGLFGGMAQPRRLRCLKPVTGLLEESFITWIASHSTFYLRRS</sequence>
<protein>
    <submittedName>
        <fullName evidence="1">Uncharacterized protein</fullName>
    </submittedName>
</protein>
<dbReference type="HOGENOM" id="CLU_2887379_0_0_1"/>
<evidence type="ECO:0000313" key="1">
    <source>
        <dbReference type="EMBL" id="KFX40778.1"/>
    </source>
</evidence>
<comment type="caution">
    <text evidence="1">The sequence shown here is derived from an EMBL/GenBank/DDBJ whole genome shotgun (WGS) entry which is preliminary data.</text>
</comment>
<dbReference type="EMBL" id="JPOX01000102">
    <property type="protein sequence ID" value="KFX40778.1"/>
    <property type="molecule type" value="Genomic_DNA"/>
</dbReference>